<dbReference type="PANTHER" id="PTHR39162">
    <property type="entry name" value="GLL3345 PROTEIN"/>
    <property type="match status" value="1"/>
</dbReference>
<reference evidence="1 2" key="1">
    <citation type="submission" date="2010-08" db="EMBL/GenBank/DDBJ databases">
        <authorList>
            <consortium name="US DOE Joint Genome Institute (JGI-PGF)"/>
            <person name="Lucas S."/>
            <person name="Copeland A."/>
            <person name="Lapidus A."/>
            <person name="Cheng J.-F."/>
            <person name="Bruce D."/>
            <person name="Goodwin L."/>
            <person name="Pitluck S."/>
            <person name="Land M.L."/>
            <person name="Hauser L."/>
            <person name="Chang Y.-J."/>
            <person name="Anderson I.J."/>
            <person name="Johnson E."/>
            <person name="Mulhopadhyay B."/>
            <person name="Kyrpides N."/>
            <person name="Woyke T.J."/>
        </authorList>
    </citation>
    <scope>NUCLEOTIDE SEQUENCE [LARGE SCALE GENOMIC DNA]</scope>
    <source>
        <strain evidence="1 2">6</strain>
    </source>
</reference>
<dbReference type="HOGENOM" id="CLU_115880_1_1_9"/>
<accession>I5AQJ6</accession>
<dbReference type="InterPro" id="IPR014229">
    <property type="entry name" value="Spore_YtfJ"/>
</dbReference>
<evidence type="ECO:0000313" key="2">
    <source>
        <dbReference type="Proteomes" id="UP000005753"/>
    </source>
</evidence>
<dbReference type="Proteomes" id="UP000005753">
    <property type="component" value="Chromosome"/>
</dbReference>
<keyword evidence="2" id="KW-1185">Reference proteome</keyword>
<dbReference type="Pfam" id="PF09579">
    <property type="entry name" value="Spore_YtfJ"/>
    <property type="match status" value="1"/>
</dbReference>
<evidence type="ECO:0008006" key="3">
    <source>
        <dbReference type="Google" id="ProtNLM"/>
    </source>
</evidence>
<sequence length="125" mass="13010">MAENKNNFQNNVDSLFKGLDNFLTTKSVVGQPVQVGESIMIPLADVSFGMGAGAMSGSSRDNGGGGMGAKISPAAVLLIAKDGTTKLVNMKSQDAVAKIIDMAPDIITKIKSQFGPENNSDDFAE</sequence>
<reference evidence="1 2" key="2">
    <citation type="submission" date="2012-02" db="EMBL/GenBank/DDBJ databases">
        <title>Improved High-Quality Draft sequence of Eubacterium cellulosolvens 6.</title>
        <authorList>
            <consortium name="US DOE Joint Genome Institute"/>
            <person name="Lucas S."/>
            <person name="Han J."/>
            <person name="Lapidus A."/>
            <person name="Cheng J.-F."/>
            <person name="Goodwin L."/>
            <person name="Pitluck S."/>
            <person name="Peters L."/>
            <person name="Mikhailova N."/>
            <person name="Gu W."/>
            <person name="Detter J.C."/>
            <person name="Han C."/>
            <person name="Tapia R."/>
            <person name="Land M."/>
            <person name="Hauser L."/>
            <person name="Kyrpides N."/>
            <person name="Ivanova N."/>
            <person name="Pagani I."/>
            <person name="Johnson E."/>
            <person name="Mukhopadhyay B."/>
            <person name="Anderson I."/>
            <person name="Woyke T."/>
        </authorList>
    </citation>
    <scope>NUCLEOTIDE SEQUENCE [LARGE SCALE GENOMIC DNA]</scope>
    <source>
        <strain evidence="1 2">6</strain>
    </source>
</reference>
<organism evidence="1 2">
    <name type="scientific">Eubacterium cellulosolvens (strain ATCC 43171 / JCM 9499 / 6)</name>
    <name type="common">Cillobacterium cellulosolvens</name>
    <dbReference type="NCBI Taxonomy" id="633697"/>
    <lineage>
        <taxon>Bacteria</taxon>
        <taxon>Bacillati</taxon>
        <taxon>Bacillota</taxon>
        <taxon>Clostridia</taxon>
        <taxon>Eubacteriales</taxon>
        <taxon>Eubacteriaceae</taxon>
        <taxon>Eubacterium</taxon>
    </lineage>
</organism>
<proteinExistence type="predicted"/>
<dbReference type="AlphaFoldDB" id="I5AQJ6"/>
<dbReference type="OrthoDB" id="1711150at2"/>
<dbReference type="eggNOG" id="COG3874">
    <property type="taxonomic scope" value="Bacteria"/>
</dbReference>
<evidence type="ECO:0000313" key="1">
    <source>
        <dbReference type="EMBL" id="EIM56069.1"/>
    </source>
</evidence>
<gene>
    <name evidence="1" type="ORF">EubceDRAFT1_0209</name>
</gene>
<dbReference type="PANTHER" id="PTHR39162:SF1">
    <property type="entry name" value="SPORULATION PROTEIN YTFJ"/>
    <property type="match status" value="1"/>
</dbReference>
<protein>
    <recommendedName>
        <fullName evidence="3">Sporulation protein YtfJ</fullName>
    </recommendedName>
</protein>
<dbReference type="STRING" id="633697.EubceDRAFT1_0209"/>
<name>I5AQJ6_EUBC6</name>
<dbReference type="EMBL" id="CM001487">
    <property type="protein sequence ID" value="EIM56069.1"/>
    <property type="molecule type" value="Genomic_DNA"/>
</dbReference>